<dbReference type="AlphaFoldDB" id="A0A0C9S5D0"/>
<evidence type="ECO:0000256" key="1">
    <source>
        <dbReference type="SAM" id="Phobius"/>
    </source>
</evidence>
<dbReference type="EMBL" id="GBZX01000186">
    <property type="protein sequence ID" value="JAG92554.1"/>
    <property type="molecule type" value="mRNA"/>
</dbReference>
<sequence length="221" mass="25240">MGKTTAIEAVVKIFIMQLLVFFAIVGLAYAVKRVEHPTELPIPPWANETKYGRYQDAWKSLNQNSTTRYWLVSATFNDDGASWGSDFQCLSVQETNLSETNKSVVSVFKFLNASNPTQVHTVEEQVEAVFMYNYTQKPNGIQYTLKNGTKLNDTVIFSNKNCDILSVPYMNNGNGCELWVRDEHVDKVPTCCLFIYEFFCTKNVTTYNIYKNNCKNLTILN</sequence>
<keyword evidence="1" id="KW-1133">Transmembrane helix</keyword>
<dbReference type="PRINTS" id="PR01220">
    <property type="entry name" value="HISBINDING"/>
</dbReference>
<protein>
    <submittedName>
        <fullName evidence="2">Uncharacterized protein</fullName>
    </submittedName>
</protein>
<organism evidence="2">
    <name type="scientific">Amblyomma americanum</name>
    <name type="common">Lone star tick</name>
    <dbReference type="NCBI Taxonomy" id="6943"/>
    <lineage>
        <taxon>Eukaryota</taxon>
        <taxon>Metazoa</taxon>
        <taxon>Ecdysozoa</taxon>
        <taxon>Arthropoda</taxon>
        <taxon>Chelicerata</taxon>
        <taxon>Arachnida</taxon>
        <taxon>Acari</taxon>
        <taxon>Parasitiformes</taxon>
        <taxon>Ixodida</taxon>
        <taxon>Ixodoidea</taxon>
        <taxon>Ixodidae</taxon>
        <taxon>Amblyomminae</taxon>
        <taxon>Amblyomma</taxon>
    </lineage>
</organism>
<keyword evidence="1" id="KW-0812">Transmembrane</keyword>
<proteinExistence type="evidence at transcript level"/>
<evidence type="ECO:0000313" key="2">
    <source>
        <dbReference type="EMBL" id="JAG92554.1"/>
    </source>
</evidence>
<dbReference type="GO" id="GO:0043176">
    <property type="term" value="F:amine binding"/>
    <property type="evidence" value="ECO:0007669"/>
    <property type="project" value="InterPro"/>
</dbReference>
<dbReference type="SUPFAM" id="SSF50814">
    <property type="entry name" value="Lipocalins"/>
    <property type="match status" value="1"/>
</dbReference>
<dbReference type="Pfam" id="PF02098">
    <property type="entry name" value="His_binding"/>
    <property type="match status" value="1"/>
</dbReference>
<reference evidence="2" key="1">
    <citation type="journal article" date="2015" name="PLoS ONE">
        <title>An Insight into the Sialome of the Lone Star Tick, Amblyomma americanum, with a Glimpse on Its Time Dependent Gene Expression.</title>
        <authorList>
            <person name="Karim S."/>
            <person name="Ribeiro J.M."/>
        </authorList>
    </citation>
    <scope>NUCLEOTIDE SEQUENCE</scope>
    <source>
        <tissue evidence="2">Salivary gland</tissue>
    </source>
</reference>
<name>A0A0C9S5D0_AMBAM</name>
<dbReference type="Gene3D" id="2.40.128.20">
    <property type="match status" value="1"/>
</dbReference>
<feature type="transmembrane region" description="Helical" evidence="1">
    <location>
        <begin position="9"/>
        <end position="31"/>
    </location>
</feature>
<dbReference type="InterPro" id="IPR012674">
    <property type="entry name" value="Calycin"/>
</dbReference>
<accession>A0A0C9S5D0</accession>
<dbReference type="InterPro" id="IPR002970">
    <property type="entry name" value="Tick_his-bd"/>
</dbReference>
<keyword evidence="1" id="KW-0472">Membrane</keyword>
<dbReference type="GO" id="GO:0030682">
    <property type="term" value="P:symbiont-mediated perturbation of host defenses"/>
    <property type="evidence" value="ECO:0007669"/>
    <property type="project" value="InterPro"/>
</dbReference>